<reference evidence="7" key="1">
    <citation type="submission" date="2017-04" db="EMBL/GenBank/DDBJ databases">
        <title>Function of individual gut microbiota members based on whole genome sequencing of pure cultures obtained from chicken caecum.</title>
        <authorList>
            <person name="Medvecky M."/>
            <person name="Cejkova D."/>
            <person name="Polansky O."/>
            <person name="Karasova D."/>
            <person name="Kubasova T."/>
            <person name="Cizek A."/>
            <person name="Rychlik I."/>
        </authorList>
    </citation>
    <scope>NUCLEOTIDE SEQUENCE [LARGE SCALE GENOMIC DNA]</scope>
    <source>
        <strain evidence="7">An5</strain>
    </source>
</reference>
<dbReference type="InterPro" id="IPR000524">
    <property type="entry name" value="Tscrpt_reg_HTH_GntR"/>
</dbReference>
<protein>
    <recommendedName>
        <fullName evidence="5">HTH gntR-type domain-containing protein</fullName>
    </recommendedName>
</protein>
<evidence type="ECO:0000256" key="2">
    <source>
        <dbReference type="ARBA" id="ARBA00023015"/>
    </source>
</evidence>
<dbReference type="GO" id="GO:0000976">
    <property type="term" value="F:transcription cis-regulatory region binding"/>
    <property type="evidence" value="ECO:0007669"/>
    <property type="project" value="TreeGrafter"/>
</dbReference>
<keyword evidence="3" id="KW-0238">DNA-binding</keyword>
<evidence type="ECO:0000256" key="1">
    <source>
        <dbReference type="ARBA" id="ARBA00022491"/>
    </source>
</evidence>
<dbReference type="InterPro" id="IPR046335">
    <property type="entry name" value="LacI/GalR-like_sensor"/>
</dbReference>
<dbReference type="PROSITE" id="PS50949">
    <property type="entry name" value="HTH_GNTR"/>
    <property type="match status" value="1"/>
</dbReference>
<comment type="caution">
    <text evidence="6">The sequence shown here is derived from an EMBL/GenBank/DDBJ whole genome shotgun (WGS) entry which is preliminary data.</text>
</comment>
<dbReference type="Proteomes" id="UP000195781">
    <property type="component" value="Unassembled WGS sequence"/>
</dbReference>
<dbReference type="Pfam" id="PF13377">
    <property type="entry name" value="Peripla_BP_3"/>
    <property type="match status" value="1"/>
</dbReference>
<dbReference type="OrthoDB" id="9785139at2"/>
<sequence>MKKKAFLYQRLYDDIRRNIEQGAFSAGQLLPSERELGETYGVDRTTVRRALQMLSDDHLVSKLPGKGTIVAMPNGSAVQESPVSSMGVRLPGNQMRTVGFFIPQNKKVADKIMFPTYTSLLYLTEQECSEHNIRLIYSALDEQKELDDYLSTMRFDGIIFLSTIADKHLARALELGIPSVLLNNHRPEIISICTDNLEGGACVARYLLDQGHRDIMLLAGNRVSINCRERIQGFCDELTVHGLSCYGGVFGGTSWTFEAGYEETKRALSELPAPPTALFACGDRLALGALKAFQEAGLEVPRDVSIVGYDNSEQAQYANPKLTSVDTNLKALSATAMRALQGIFNDPTLATYPLKVMVPPTLVEHDSVLAR</sequence>
<evidence type="ECO:0000313" key="7">
    <source>
        <dbReference type="Proteomes" id="UP000195781"/>
    </source>
</evidence>
<dbReference type="PRINTS" id="PR00035">
    <property type="entry name" value="HTHGNTR"/>
</dbReference>
<evidence type="ECO:0000313" key="6">
    <source>
        <dbReference type="EMBL" id="OUN89890.1"/>
    </source>
</evidence>
<dbReference type="Pfam" id="PF00392">
    <property type="entry name" value="GntR"/>
    <property type="match status" value="1"/>
</dbReference>
<accession>A0A1Y3Y6E3</accession>
<dbReference type="EMBL" id="NFIE01000001">
    <property type="protein sequence ID" value="OUN89890.1"/>
    <property type="molecule type" value="Genomic_DNA"/>
</dbReference>
<dbReference type="InterPro" id="IPR036388">
    <property type="entry name" value="WH-like_DNA-bd_sf"/>
</dbReference>
<proteinExistence type="predicted"/>
<keyword evidence="4" id="KW-0804">Transcription</keyword>
<feature type="domain" description="HTH gntR-type" evidence="5">
    <location>
        <begin position="5"/>
        <end position="73"/>
    </location>
</feature>
<keyword evidence="1" id="KW-0678">Repressor</keyword>
<dbReference type="SUPFAM" id="SSF46785">
    <property type="entry name" value="Winged helix' DNA-binding domain"/>
    <property type="match status" value="1"/>
</dbReference>
<dbReference type="SUPFAM" id="SSF53822">
    <property type="entry name" value="Periplasmic binding protein-like I"/>
    <property type="match status" value="1"/>
</dbReference>
<dbReference type="SMART" id="SM00345">
    <property type="entry name" value="HTH_GNTR"/>
    <property type="match status" value="1"/>
</dbReference>
<dbReference type="AlphaFoldDB" id="A0A1Y3Y6E3"/>
<dbReference type="GO" id="GO:0003700">
    <property type="term" value="F:DNA-binding transcription factor activity"/>
    <property type="evidence" value="ECO:0007669"/>
    <property type="project" value="InterPro"/>
</dbReference>
<dbReference type="InterPro" id="IPR028082">
    <property type="entry name" value="Peripla_BP_I"/>
</dbReference>
<organism evidence="6 7">
    <name type="scientific">[Collinsella] massiliensis</name>
    <dbReference type="NCBI Taxonomy" id="1232426"/>
    <lineage>
        <taxon>Bacteria</taxon>
        <taxon>Bacillati</taxon>
        <taxon>Actinomycetota</taxon>
        <taxon>Coriobacteriia</taxon>
        <taxon>Coriobacteriales</taxon>
        <taxon>Coriobacteriaceae</taxon>
        <taxon>Enorma</taxon>
    </lineage>
</organism>
<dbReference type="CDD" id="cd07377">
    <property type="entry name" value="WHTH_GntR"/>
    <property type="match status" value="1"/>
</dbReference>
<keyword evidence="7" id="KW-1185">Reference proteome</keyword>
<evidence type="ECO:0000256" key="4">
    <source>
        <dbReference type="ARBA" id="ARBA00023163"/>
    </source>
</evidence>
<dbReference type="InterPro" id="IPR036390">
    <property type="entry name" value="WH_DNA-bd_sf"/>
</dbReference>
<name>A0A1Y3Y6E3_9ACTN</name>
<dbReference type="RefSeq" id="WP_094334767.1">
    <property type="nucleotide sequence ID" value="NZ_NFIE01000001.1"/>
</dbReference>
<gene>
    <name evidence="6" type="ORF">B5G02_00615</name>
</gene>
<dbReference type="CDD" id="cd06267">
    <property type="entry name" value="PBP1_LacI_sugar_binding-like"/>
    <property type="match status" value="1"/>
</dbReference>
<keyword evidence="2" id="KW-0805">Transcription regulation</keyword>
<dbReference type="Gene3D" id="1.10.10.10">
    <property type="entry name" value="Winged helix-like DNA-binding domain superfamily/Winged helix DNA-binding domain"/>
    <property type="match status" value="1"/>
</dbReference>
<evidence type="ECO:0000259" key="5">
    <source>
        <dbReference type="PROSITE" id="PS50949"/>
    </source>
</evidence>
<dbReference type="PANTHER" id="PTHR30146:SF148">
    <property type="entry name" value="HTH-TYPE TRANSCRIPTIONAL REPRESSOR PURR-RELATED"/>
    <property type="match status" value="1"/>
</dbReference>
<evidence type="ECO:0000256" key="3">
    <source>
        <dbReference type="ARBA" id="ARBA00023125"/>
    </source>
</evidence>
<dbReference type="Gene3D" id="3.40.50.2300">
    <property type="match status" value="2"/>
</dbReference>
<dbReference type="PANTHER" id="PTHR30146">
    <property type="entry name" value="LACI-RELATED TRANSCRIPTIONAL REPRESSOR"/>
    <property type="match status" value="1"/>
</dbReference>